<feature type="region of interest" description="Disordered" evidence="5">
    <location>
        <begin position="353"/>
        <end position="374"/>
    </location>
</feature>
<evidence type="ECO:0000256" key="3">
    <source>
        <dbReference type="PROSITE-ProRule" id="PRU00284"/>
    </source>
</evidence>
<dbReference type="Gene3D" id="1.10.287.950">
    <property type="entry name" value="Methyl-accepting chemotaxis protein"/>
    <property type="match status" value="1"/>
</dbReference>
<reference evidence="8 9" key="1">
    <citation type="submission" date="2015-07" db="EMBL/GenBank/DDBJ databases">
        <title>Draft genome sequence of the Amantichitinum ursilacus IGB-41, a new chitin-degrading bacterium.</title>
        <authorList>
            <person name="Kirstahler P."/>
            <person name="Guenther M."/>
            <person name="Grumaz C."/>
            <person name="Rupp S."/>
            <person name="Zibek S."/>
            <person name="Sohn K."/>
        </authorList>
    </citation>
    <scope>NUCLEOTIDE SEQUENCE [LARGE SCALE GENOMIC DNA]</scope>
    <source>
        <strain evidence="8 9">IGB-41</strain>
    </source>
</reference>
<dbReference type="PRINTS" id="PR00260">
    <property type="entry name" value="CHEMTRNSDUCR"/>
</dbReference>
<feature type="domain" description="Methyl-accepting transducer" evidence="7">
    <location>
        <begin position="163"/>
        <end position="305"/>
    </location>
</feature>
<organism evidence="8 9">
    <name type="scientific">Amantichitinum ursilacus</name>
    <dbReference type="NCBI Taxonomy" id="857265"/>
    <lineage>
        <taxon>Bacteria</taxon>
        <taxon>Pseudomonadati</taxon>
        <taxon>Pseudomonadota</taxon>
        <taxon>Betaproteobacteria</taxon>
        <taxon>Neisseriales</taxon>
        <taxon>Chitinibacteraceae</taxon>
        <taxon>Amantichitinum</taxon>
    </lineage>
</organism>
<keyword evidence="4" id="KW-0175">Coiled coil</keyword>
<feature type="compositionally biased region" description="Low complexity" evidence="5">
    <location>
        <begin position="362"/>
        <end position="374"/>
    </location>
</feature>
<feature type="transmembrane region" description="Helical" evidence="6">
    <location>
        <begin position="7"/>
        <end position="24"/>
    </location>
</feature>
<keyword evidence="6" id="KW-0472">Membrane</keyword>
<name>A0A0N0GQW4_9NEIS</name>
<dbReference type="AlphaFoldDB" id="A0A0N0GQW4"/>
<dbReference type="SUPFAM" id="SSF58104">
    <property type="entry name" value="Methyl-accepting chemotaxis protein (MCP) signaling domain"/>
    <property type="match status" value="1"/>
</dbReference>
<dbReference type="InterPro" id="IPR004090">
    <property type="entry name" value="Chemotax_Me-accpt_rcpt"/>
</dbReference>
<keyword evidence="9" id="KW-1185">Reference proteome</keyword>
<gene>
    <name evidence="8" type="primary">mcpC_1</name>
    <name evidence="8" type="ORF">WG78_00590</name>
</gene>
<feature type="coiled-coil region" evidence="4">
    <location>
        <begin position="269"/>
        <end position="296"/>
    </location>
</feature>
<dbReference type="SMART" id="SM00283">
    <property type="entry name" value="MA"/>
    <property type="match status" value="1"/>
</dbReference>
<dbReference type="GO" id="GO:0004888">
    <property type="term" value="F:transmembrane signaling receptor activity"/>
    <property type="evidence" value="ECO:0007669"/>
    <property type="project" value="InterPro"/>
</dbReference>
<dbReference type="RefSeq" id="WP_053935842.1">
    <property type="nucleotide sequence ID" value="NZ_LAQT01000001.1"/>
</dbReference>
<evidence type="ECO:0000313" key="9">
    <source>
        <dbReference type="Proteomes" id="UP000037939"/>
    </source>
</evidence>
<keyword evidence="6" id="KW-0812">Transmembrane</keyword>
<evidence type="ECO:0000256" key="5">
    <source>
        <dbReference type="SAM" id="MobiDB-lite"/>
    </source>
</evidence>
<dbReference type="Pfam" id="PF00015">
    <property type="entry name" value="MCPsignal"/>
    <property type="match status" value="1"/>
</dbReference>
<dbReference type="GO" id="GO:0016020">
    <property type="term" value="C:membrane"/>
    <property type="evidence" value="ECO:0007669"/>
    <property type="project" value="InterPro"/>
</dbReference>
<dbReference type="GO" id="GO:0006935">
    <property type="term" value="P:chemotaxis"/>
    <property type="evidence" value="ECO:0007669"/>
    <property type="project" value="InterPro"/>
</dbReference>
<dbReference type="PANTHER" id="PTHR32089">
    <property type="entry name" value="METHYL-ACCEPTING CHEMOTAXIS PROTEIN MCPB"/>
    <property type="match status" value="1"/>
</dbReference>
<evidence type="ECO:0000259" key="7">
    <source>
        <dbReference type="PROSITE" id="PS50111"/>
    </source>
</evidence>
<dbReference type="PANTHER" id="PTHR32089:SF112">
    <property type="entry name" value="LYSOZYME-LIKE PROTEIN-RELATED"/>
    <property type="match status" value="1"/>
</dbReference>
<dbReference type="EMBL" id="LAQT01000001">
    <property type="protein sequence ID" value="KPC55111.1"/>
    <property type="molecule type" value="Genomic_DNA"/>
</dbReference>
<evidence type="ECO:0000256" key="2">
    <source>
        <dbReference type="ARBA" id="ARBA00029447"/>
    </source>
</evidence>
<keyword evidence="1 3" id="KW-0807">Transducer</keyword>
<dbReference type="STRING" id="857265.WG78_00590"/>
<evidence type="ECO:0000313" key="8">
    <source>
        <dbReference type="EMBL" id="KPC55111.1"/>
    </source>
</evidence>
<dbReference type="GO" id="GO:0007165">
    <property type="term" value="P:signal transduction"/>
    <property type="evidence" value="ECO:0007669"/>
    <property type="project" value="UniProtKB-KW"/>
</dbReference>
<proteinExistence type="inferred from homology"/>
<evidence type="ECO:0000256" key="6">
    <source>
        <dbReference type="SAM" id="Phobius"/>
    </source>
</evidence>
<comment type="similarity">
    <text evidence="2">Belongs to the methyl-accepting chemotaxis (MCP) protein family.</text>
</comment>
<protein>
    <submittedName>
        <fullName evidence="8">Methyl-accepting chemotaxis protein McpC</fullName>
    </submittedName>
</protein>
<feature type="transmembrane region" description="Helical" evidence="6">
    <location>
        <begin position="30"/>
        <end position="48"/>
    </location>
</feature>
<accession>A0A0N0GQW4</accession>
<dbReference type="Proteomes" id="UP000037939">
    <property type="component" value="Unassembled WGS sequence"/>
</dbReference>
<dbReference type="PATRIC" id="fig|857265.3.peg.124"/>
<dbReference type="InterPro" id="IPR004089">
    <property type="entry name" value="MCPsignal_dom"/>
</dbReference>
<evidence type="ECO:0000256" key="4">
    <source>
        <dbReference type="SAM" id="Coils"/>
    </source>
</evidence>
<keyword evidence="6" id="KW-1133">Transmembrane helix</keyword>
<comment type="caution">
    <text evidence="8">The sequence shown here is derived from an EMBL/GenBank/DDBJ whole genome shotgun (WGS) entry which is preliminary data.</text>
</comment>
<sequence length="374" mass="40187">MKTSSPVIGSLFIAFAVINTIALALLATIWWYGLIAGGVLGIALLLLARGLPQPSAVVATDSWTAAAEPVSKGGGWPQFLSAVLPLWGKHVQLAQTQMGDATNNLVQRFSNINQKLSDTLAHSGAGGTQNIHLTIKDSERDLSGIIDSLNHAIAARESLLAEVNGLASYTDELQRMATDVATIAQQTNLLALNAAIEAARAGESGRGFAVVADEVRKLSTLSGETGKRISEKVQLVNAAMQNTQNMTQRFSSEESRMIGGAEGIIRQVIARFEETTQTLNENLQRLEQDGHDVEREISDVLVNLQFQDRVHQILDHVGNDITKLQRSGHNDEAPDTARWLDELQRTYTTLEQKAAHGGGGQSAAASNASSVTFF</sequence>
<dbReference type="PROSITE" id="PS50111">
    <property type="entry name" value="CHEMOTAXIS_TRANSDUC_2"/>
    <property type="match status" value="1"/>
</dbReference>
<evidence type="ECO:0000256" key="1">
    <source>
        <dbReference type="ARBA" id="ARBA00023224"/>
    </source>
</evidence>